<feature type="domain" description="Helix-turn-helix" evidence="1">
    <location>
        <begin position="40"/>
        <end position="83"/>
    </location>
</feature>
<dbReference type="RefSeq" id="WP_090336400.1">
    <property type="nucleotide sequence ID" value="NZ_FNXY01000004.1"/>
</dbReference>
<dbReference type="EMBL" id="FNXY01000004">
    <property type="protein sequence ID" value="SEJ03310.1"/>
    <property type="molecule type" value="Genomic_DNA"/>
</dbReference>
<dbReference type="Pfam" id="PF12728">
    <property type="entry name" value="HTH_17"/>
    <property type="match status" value="1"/>
</dbReference>
<evidence type="ECO:0000313" key="3">
    <source>
        <dbReference type="Proteomes" id="UP000199532"/>
    </source>
</evidence>
<protein>
    <submittedName>
        <fullName evidence="2">Helix-turn-helix domain-containing protein</fullName>
    </submittedName>
</protein>
<evidence type="ECO:0000313" key="2">
    <source>
        <dbReference type="EMBL" id="SEJ03310.1"/>
    </source>
</evidence>
<keyword evidence="3" id="KW-1185">Reference proteome</keyword>
<proteinExistence type="predicted"/>
<gene>
    <name evidence="2" type="ORF">SAMN04487995_3133</name>
</gene>
<dbReference type="SUPFAM" id="SSF46955">
    <property type="entry name" value="Putative DNA-binding domain"/>
    <property type="match status" value="1"/>
</dbReference>
<reference evidence="2 3" key="1">
    <citation type="submission" date="2016-10" db="EMBL/GenBank/DDBJ databases">
        <authorList>
            <person name="de Groot N.N."/>
        </authorList>
    </citation>
    <scope>NUCLEOTIDE SEQUENCE [LARGE SCALE GENOMIC DNA]</scope>
    <source>
        <strain evidence="2 3">DSM 19938</strain>
    </source>
</reference>
<organism evidence="2 3">
    <name type="scientific">Dyadobacter koreensis</name>
    <dbReference type="NCBI Taxonomy" id="408657"/>
    <lineage>
        <taxon>Bacteria</taxon>
        <taxon>Pseudomonadati</taxon>
        <taxon>Bacteroidota</taxon>
        <taxon>Cytophagia</taxon>
        <taxon>Cytophagales</taxon>
        <taxon>Spirosomataceae</taxon>
        <taxon>Dyadobacter</taxon>
    </lineage>
</organism>
<dbReference type="InterPro" id="IPR009061">
    <property type="entry name" value="DNA-bd_dom_put_sf"/>
</dbReference>
<accession>A0A1H6VRN7</accession>
<dbReference type="AlphaFoldDB" id="A0A1H6VRN7"/>
<name>A0A1H6VRN7_9BACT</name>
<dbReference type="STRING" id="408657.SAMN04487995_3133"/>
<evidence type="ECO:0000259" key="1">
    <source>
        <dbReference type="Pfam" id="PF12728"/>
    </source>
</evidence>
<dbReference type="Proteomes" id="UP000199532">
    <property type="component" value="Unassembled WGS sequence"/>
</dbReference>
<sequence>MEQIEPLTVKISLPEQQIQLINELKLVCEKLLASNLNTLWLTEPQAAHRLKVSMTTIRKWRNDGLLRYFAEGHNIRYRMDYLDSDFEARTLVQGFRTSLNPCKT</sequence>
<dbReference type="InterPro" id="IPR041657">
    <property type="entry name" value="HTH_17"/>
</dbReference>